<keyword evidence="4" id="KW-0843">Virulence</keyword>
<comment type="similarity">
    <text evidence="1">Belongs to the TrbE/VirB4 family.</text>
</comment>
<dbReference type="NCBIfam" id="TIGR00929">
    <property type="entry name" value="VirB4_CagE"/>
    <property type="match status" value="1"/>
</dbReference>
<dbReference type="PANTHER" id="PTHR30121">
    <property type="entry name" value="UNCHARACTERIZED PROTEIN YJGR-RELATED"/>
    <property type="match status" value="1"/>
</dbReference>
<dbReference type="GO" id="GO:0005524">
    <property type="term" value="F:ATP binding"/>
    <property type="evidence" value="ECO:0007669"/>
    <property type="project" value="UniProtKB-KW"/>
</dbReference>
<proteinExistence type="inferred from homology"/>
<dbReference type="OrthoDB" id="9816422at2"/>
<dbReference type="InterPro" id="IPR018145">
    <property type="entry name" value="CagE_TrbE_VirB_cntrl_dom"/>
</dbReference>
<evidence type="ECO:0000256" key="2">
    <source>
        <dbReference type="ARBA" id="ARBA00022741"/>
    </source>
</evidence>
<evidence type="ECO:0000256" key="5">
    <source>
        <dbReference type="ARBA" id="ARBA00023635"/>
    </source>
</evidence>
<evidence type="ECO:0000256" key="4">
    <source>
        <dbReference type="ARBA" id="ARBA00023026"/>
    </source>
</evidence>
<dbReference type="InterPro" id="IPR003593">
    <property type="entry name" value="AAA+_ATPase"/>
</dbReference>
<dbReference type="InterPro" id="IPR051162">
    <property type="entry name" value="T4SS_component"/>
</dbReference>
<dbReference type="Pfam" id="PF03135">
    <property type="entry name" value="CagE_TrbE_VirB"/>
    <property type="match status" value="1"/>
</dbReference>
<dbReference type="PANTHER" id="PTHR30121:SF12">
    <property type="entry name" value="TYPE IV SECRETION SYSTEM PROTEIN CAGE"/>
    <property type="match status" value="1"/>
</dbReference>
<evidence type="ECO:0000256" key="1">
    <source>
        <dbReference type="ARBA" id="ARBA00006512"/>
    </source>
</evidence>
<keyword evidence="2" id="KW-0547">Nucleotide-binding</keyword>
<accession>A0A5B8XHQ2</accession>
<dbReference type="AlphaFoldDB" id="A0A5B8XHQ2"/>
<evidence type="ECO:0000313" key="8">
    <source>
        <dbReference type="Proteomes" id="UP000321934"/>
    </source>
</evidence>
<gene>
    <name evidence="7" type="ORF">Deia_00813</name>
</gene>
<evidence type="ECO:0000259" key="6">
    <source>
        <dbReference type="SMART" id="SM00382"/>
    </source>
</evidence>
<dbReference type="SMART" id="SM00382">
    <property type="entry name" value="AAA"/>
    <property type="match status" value="1"/>
</dbReference>
<dbReference type="InterPro" id="IPR004346">
    <property type="entry name" value="CagE_TrbE_VirB"/>
</dbReference>
<sequence>MFKFAIPGKSVNMIAQREIQTSDFLPYLCHYNNSTILTKNMDMVSVIKVDGFAFETADDDDVDGKKIGRNNILKGIGSTKYAVWCHTIRKKHSAFPGGTFDNRFCQMLNNQWRGKHSPDHTYINEHYITIIRKSNRAAAAISSLLAKFGLGAADKDEAFQKELVEAYSDMQEVRDRLVNGLAAYRPTLLEVQETKDGSVCKILEFLSYIVNVGMQQKMLLPTMPISKYLANTRLYFAGNHIEVQTSSGTRYAAMVSLKEYRSATFAGMLDEFLHMSCEFIIAQSYQFSDRMSSISKMQLQQRRLVQSEDVAISQVQEINQALDSSMSGEFGFGEHHITVMVIGDTLKELDSLASEAVVNFANFGAMAVRERINMQASFWAQLPANFPFIIRKSTINTLNLASFASFHNYPSGKSNGNFWGDALTVFNTTSGTPYFFSFHVRDVGHTMIIGPTGAGKTVLLNFLAAQAQKFKPRTFFFDKDRGAEIFIRAIGGKYMIIDPARDSGFNPLQLEDTPFNRSFLVDWIKTLVSTNGEIITAEDVAVITSAIDGNYRLPFEQRKLSNIAAFFGMETAGSLGSRLRMWHSGGSRARIFDNPIDNIDFNSARSFGFEMAELLKDKVTMAPALLYLFHRINMALDGTPTAVILDEAWALIDNPIFAPRIKDWLKVMRKLNAFVVFATQSVEDAAKSQISDTLVQQTATQIYLPNLKATAVYREVFMLSEREFLLVKSTDPGSRFFLIKQDGGGVIARIDLKGMTDCVNVLSARADTVRLLDSIIEKTGSDPDKWLDEFIVQVKKI</sequence>
<keyword evidence="3" id="KW-0067">ATP-binding</keyword>
<protein>
    <recommendedName>
        <fullName evidence="5">Type IV secretion system protein virB4</fullName>
    </recommendedName>
</protein>
<keyword evidence="8" id="KW-1185">Reference proteome</keyword>
<dbReference type="SUPFAM" id="SSF52540">
    <property type="entry name" value="P-loop containing nucleoside triphosphate hydrolases"/>
    <property type="match status" value="1"/>
</dbReference>
<dbReference type="InterPro" id="IPR027417">
    <property type="entry name" value="P-loop_NTPase"/>
</dbReference>
<name>A0A5B8XHQ2_9RICK</name>
<dbReference type="Gene3D" id="3.40.50.300">
    <property type="entry name" value="P-loop containing nucleotide triphosphate hydrolases"/>
    <property type="match status" value="1"/>
</dbReference>
<dbReference type="Pfam" id="PF19044">
    <property type="entry name" value="P-loop_TraG"/>
    <property type="match status" value="1"/>
</dbReference>
<dbReference type="EMBL" id="CP029077">
    <property type="protein sequence ID" value="QED23601.1"/>
    <property type="molecule type" value="Genomic_DNA"/>
</dbReference>
<dbReference type="RefSeq" id="WP_146820865.1">
    <property type="nucleotide sequence ID" value="NZ_CP029077.1"/>
</dbReference>
<dbReference type="InterPro" id="IPR043964">
    <property type="entry name" value="P-loop_TraG"/>
</dbReference>
<organism evidence="7 8">
    <name type="scientific">Candidatus Deianiraea vastatrix</name>
    <dbReference type="NCBI Taxonomy" id="2163644"/>
    <lineage>
        <taxon>Bacteria</taxon>
        <taxon>Pseudomonadati</taxon>
        <taxon>Pseudomonadota</taxon>
        <taxon>Alphaproteobacteria</taxon>
        <taxon>Rickettsiales</taxon>
        <taxon>Candidatus Deianiraeaceae</taxon>
        <taxon>Candidatus Deianiraea</taxon>
    </lineage>
</organism>
<reference evidence="7 8" key="1">
    <citation type="journal article" date="2019" name="ISME J.">
        <title>Deianiraea, an extracellular bacterium associated with the ciliate Paramecium, suggests an alternative scenario for the evolution of Rickettsiales.</title>
        <authorList>
            <person name="Castelli M."/>
            <person name="Sabaneyeva E."/>
            <person name="Lanzoni O."/>
            <person name="Lebedeva N."/>
            <person name="Floriano A.M."/>
            <person name="Gaiarsa S."/>
            <person name="Benken K."/>
            <person name="Modeo L."/>
            <person name="Bandi C."/>
            <person name="Potekhin A."/>
            <person name="Sassera D."/>
            <person name="Petroni G."/>
        </authorList>
    </citation>
    <scope>NUCLEOTIDE SEQUENCE [LARGE SCALE GENOMIC DNA]</scope>
    <source>
        <strain evidence="7">CyL4-1</strain>
    </source>
</reference>
<dbReference type="NCBIfam" id="NF010473">
    <property type="entry name" value="PRK13898.1"/>
    <property type="match status" value="1"/>
</dbReference>
<feature type="domain" description="AAA+ ATPase" evidence="6">
    <location>
        <begin position="442"/>
        <end position="700"/>
    </location>
</feature>
<evidence type="ECO:0000256" key="3">
    <source>
        <dbReference type="ARBA" id="ARBA00022840"/>
    </source>
</evidence>
<evidence type="ECO:0000313" key="7">
    <source>
        <dbReference type="EMBL" id="QED23601.1"/>
    </source>
</evidence>
<dbReference type="Proteomes" id="UP000321934">
    <property type="component" value="Chromosome"/>
</dbReference>